<reference evidence="4" key="1">
    <citation type="submission" date="2020-10" db="EMBL/GenBank/DDBJ databases">
        <authorList>
            <person name="Kikuchi T."/>
        </authorList>
    </citation>
    <scope>NUCLEOTIDE SEQUENCE</scope>
    <source>
        <strain evidence="4">NKZ352</strain>
    </source>
</reference>
<dbReference type="PRINTS" id="PR00219">
    <property type="entry name" value="SYNAPTOBREVN"/>
</dbReference>
<sequence>MSGSRISSLVLSRPSVSGQILPIGSARVDLPSGEAANIFGPVFPPSDEEITRLIRTRVRTHFANDGKIELDGFVLFYAVVIDQGSTLIYTVVGEPGLSRDNANRFLEASARVITSSTQLSMLLNEAGEYELQPQIQPIFLQSIKEHNSRAAAPQDSRITALRAQVNDVRSVMADNVERIMERGERLDNMALRSEELQATSASFKSTARRVQRHFCHQNAKWTIISVAILLALTTLITLLILHHNNVI</sequence>
<keyword evidence="5" id="KW-1185">Reference proteome</keyword>
<evidence type="ECO:0000256" key="2">
    <source>
        <dbReference type="SAM" id="Phobius"/>
    </source>
</evidence>
<dbReference type="Pfam" id="PF00957">
    <property type="entry name" value="Synaptobrevin"/>
    <property type="match status" value="1"/>
</dbReference>
<evidence type="ECO:0000313" key="4">
    <source>
        <dbReference type="EMBL" id="CAD6192739.1"/>
    </source>
</evidence>
<protein>
    <recommendedName>
        <fullName evidence="3">V-SNARE coiled-coil homology domain-containing protein</fullName>
    </recommendedName>
</protein>
<dbReference type="GO" id="GO:0016020">
    <property type="term" value="C:membrane"/>
    <property type="evidence" value="ECO:0007669"/>
    <property type="project" value="InterPro"/>
</dbReference>
<evidence type="ECO:0000313" key="5">
    <source>
        <dbReference type="Proteomes" id="UP000835052"/>
    </source>
</evidence>
<dbReference type="PROSITE" id="PS50892">
    <property type="entry name" value="V_SNARE"/>
    <property type="match status" value="1"/>
</dbReference>
<dbReference type="AlphaFoldDB" id="A0A8S1H9H1"/>
<dbReference type="PANTHER" id="PTHR45701">
    <property type="entry name" value="SYNAPTOBREVIN FAMILY MEMBER"/>
    <property type="match status" value="1"/>
</dbReference>
<dbReference type="Gene3D" id="1.20.5.110">
    <property type="match status" value="1"/>
</dbReference>
<evidence type="ECO:0000256" key="1">
    <source>
        <dbReference type="PROSITE-ProRule" id="PRU00290"/>
    </source>
</evidence>
<dbReference type="SUPFAM" id="SSF58038">
    <property type="entry name" value="SNARE fusion complex"/>
    <property type="match status" value="1"/>
</dbReference>
<dbReference type="EMBL" id="CAJGYM010000029">
    <property type="protein sequence ID" value="CAD6192739.1"/>
    <property type="molecule type" value="Genomic_DNA"/>
</dbReference>
<keyword evidence="2" id="KW-0472">Membrane</keyword>
<dbReference type="InterPro" id="IPR016444">
    <property type="entry name" value="Synaptobrevin/VAMP"/>
</dbReference>
<feature type="domain" description="V-SNARE coiled-coil homology" evidence="3">
    <location>
        <begin position="157"/>
        <end position="217"/>
    </location>
</feature>
<dbReference type="GO" id="GO:0016192">
    <property type="term" value="P:vesicle-mediated transport"/>
    <property type="evidence" value="ECO:0007669"/>
    <property type="project" value="InterPro"/>
</dbReference>
<dbReference type="OrthoDB" id="190375at2759"/>
<gene>
    <name evidence="4" type="ORF">CAUJ_LOCUS8658</name>
</gene>
<keyword evidence="2" id="KW-1133">Transmembrane helix</keyword>
<dbReference type="Proteomes" id="UP000835052">
    <property type="component" value="Unassembled WGS sequence"/>
</dbReference>
<keyword evidence="2" id="KW-0812">Transmembrane</keyword>
<organism evidence="4 5">
    <name type="scientific">Caenorhabditis auriculariae</name>
    <dbReference type="NCBI Taxonomy" id="2777116"/>
    <lineage>
        <taxon>Eukaryota</taxon>
        <taxon>Metazoa</taxon>
        <taxon>Ecdysozoa</taxon>
        <taxon>Nematoda</taxon>
        <taxon>Chromadorea</taxon>
        <taxon>Rhabditida</taxon>
        <taxon>Rhabditina</taxon>
        <taxon>Rhabditomorpha</taxon>
        <taxon>Rhabditoidea</taxon>
        <taxon>Rhabditidae</taxon>
        <taxon>Peloderinae</taxon>
        <taxon>Caenorhabditis</taxon>
    </lineage>
</organism>
<accession>A0A8S1H9H1</accession>
<dbReference type="InterPro" id="IPR001388">
    <property type="entry name" value="Synaptobrevin-like"/>
</dbReference>
<proteinExistence type="predicted"/>
<name>A0A8S1H9H1_9PELO</name>
<keyword evidence="1" id="KW-0175">Coiled coil</keyword>
<dbReference type="InterPro" id="IPR042855">
    <property type="entry name" value="V_SNARE_CC"/>
</dbReference>
<feature type="transmembrane region" description="Helical" evidence="2">
    <location>
        <begin position="221"/>
        <end position="241"/>
    </location>
</feature>
<comment type="caution">
    <text evidence="4">The sequence shown here is derived from an EMBL/GenBank/DDBJ whole genome shotgun (WGS) entry which is preliminary data.</text>
</comment>
<evidence type="ECO:0000259" key="3">
    <source>
        <dbReference type="PROSITE" id="PS50892"/>
    </source>
</evidence>